<evidence type="ECO:0000256" key="9">
    <source>
        <dbReference type="ARBA" id="ARBA00023136"/>
    </source>
</evidence>
<feature type="domain" description="Phospholipid/glycerol acyltransferase" evidence="16">
    <location>
        <begin position="259"/>
        <end position="370"/>
    </location>
</feature>
<dbReference type="AlphaFoldDB" id="A0A085M4H0"/>
<evidence type="ECO:0000256" key="11">
    <source>
        <dbReference type="ARBA" id="ARBA00023264"/>
    </source>
</evidence>
<comment type="pathway">
    <text evidence="13">Phospholipid metabolism.</text>
</comment>
<proteinExistence type="inferred from homology"/>
<feature type="region of interest" description="Disordered" evidence="14">
    <location>
        <begin position="463"/>
        <end position="492"/>
    </location>
</feature>
<comment type="subcellular location">
    <subcellularLocation>
        <location evidence="1">Membrane</location>
    </subcellularLocation>
</comment>
<accession>A0A085M4H0</accession>
<gene>
    <name evidence="17" type="ORF">M513_06961</name>
    <name evidence="18" type="ORF">M514_06961</name>
</gene>
<evidence type="ECO:0000256" key="15">
    <source>
        <dbReference type="SAM" id="Phobius"/>
    </source>
</evidence>
<keyword evidence="7 15" id="KW-1133">Transmembrane helix</keyword>
<comment type="pathway">
    <text evidence="2">Lipid metabolism.</text>
</comment>
<keyword evidence="4" id="KW-0444">Lipid biosynthesis</keyword>
<evidence type="ECO:0000256" key="4">
    <source>
        <dbReference type="ARBA" id="ARBA00022516"/>
    </source>
</evidence>
<evidence type="ECO:0000256" key="8">
    <source>
        <dbReference type="ARBA" id="ARBA00023098"/>
    </source>
</evidence>
<evidence type="ECO:0000256" key="10">
    <source>
        <dbReference type="ARBA" id="ARBA00023209"/>
    </source>
</evidence>
<evidence type="ECO:0000256" key="3">
    <source>
        <dbReference type="ARBA" id="ARBA00008655"/>
    </source>
</evidence>
<dbReference type="GO" id="GO:0016020">
    <property type="term" value="C:membrane"/>
    <property type="evidence" value="ECO:0007669"/>
    <property type="project" value="UniProtKB-SubCell"/>
</dbReference>
<dbReference type="GO" id="GO:0019432">
    <property type="term" value="P:triglyceride biosynthetic process"/>
    <property type="evidence" value="ECO:0007669"/>
    <property type="project" value="TreeGrafter"/>
</dbReference>
<dbReference type="InterPro" id="IPR002123">
    <property type="entry name" value="Plipid/glycerol_acylTrfase"/>
</dbReference>
<feature type="transmembrane region" description="Helical" evidence="15">
    <location>
        <begin position="12"/>
        <end position="36"/>
    </location>
</feature>
<keyword evidence="8" id="KW-0443">Lipid metabolism</keyword>
<sequence length="492" mass="56012">MFPSGGLILNGLLTFCTRAFFAMLIIAFFLMIMAAWGKSTGIRQLYVRLLLRLFKWTHRCIIAAETLDAYEESSGSSEEENESLKKNPPSSSDSFQPTDSSLIEREASKRVSYKIYEEDPTGDLVHIFFEDSLDFIKAGMEAVIEDEVTSRFSSAELTTWNLLTRSSYGYQFMSWKLSLVWTIGLIFRYCVLFPTNLTIFVLSLFILSASGTFIAFLQDGKFKRQLSRKVSLICYRLLLQACSGAVTFHNRENAAKPGGICVANHTSPIDALILASNNCYALVGQKQGNFLGFLQNCLSRLESHIWFEREEVSDKLAVRKRLLEHVEDKDKLPILIFPEGTCVNNTSVMMFKKGSFEVCNVIYPVAIKYDARFGDAFWNSSRVSYFEYLMMMMTSWALVCDVWYLPPMTRAEGENSIQFASRVKKAIAKAGGLVELEWDGMLKRNPVKMDVIENQRKKYSERIKKMHQENDNVDEEEEEKLSIPVQDGAVVS</sequence>
<keyword evidence="10" id="KW-0594">Phospholipid biosynthesis</keyword>
<dbReference type="InterPro" id="IPR045252">
    <property type="entry name" value="LPCAT1-like"/>
</dbReference>
<evidence type="ECO:0000256" key="2">
    <source>
        <dbReference type="ARBA" id="ARBA00005189"/>
    </source>
</evidence>
<keyword evidence="12" id="KW-0012">Acyltransferase</keyword>
<protein>
    <recommendedName>
        <fullName evidence="16">Phospholipid/glycerol acyltransferase domain-containing protein</fullName>
    </recommendedName>
</protein>
<dbReference type="GO" id="GO:0008654">
    <property type="term" value="P:phospholipid biosynthetic process"/>
    <property type="evidence" value="ECO:0007669"/>
    <property type="project" value="UniProtKB-KW"/>
</dbReference>
<evidence type="ECO:0000256" key="5">
    <source>
        <dbReference type="ARBA" id="ARBA00022679"/>
    </source>
</evidence>
<evidence type="ECO:0000313" key="19">
    <source>
        <dbReference type="Proteomes" id="UP000030764"/>
    </source>
</evidence>
<dbReference type="Proteomes" id="UP000030758">
    <property type="component" value="Unassembled WGS sequence"/>
</dbReference>
<keyword evidence="9 15" id="KW-0472">Membrane</keyword>
<evidence type="ECO:0000256" key="13">
    <source>
        <dbReference type="ARBA" id="ARBA00025707"/>
    </source>
</evidence>
<dbReference type="Pfam" id="PF01553">
    <property type="entry name" value="Acyltransferase"/>
    <property type="match status" value="1"/>
</dbReference>
<reference evidence="17 19" key="1">
    <citation type="journal article" date="2014" name="Nat. Genet.">
        <title>Genome and transcriptome of the porcine whipworm Trichuris suis.</title>
        <authorList>
            <person name="Jex A.R."/>
            <person name="Nejsum P."/>
            <person name="Schwarz E.M."/>
            <person name="Hu L."/>
            <person name="Young N.D."/>
            <person name="Hall R.S."/>
            <person name="Korhonen P.K."/>
            <person name="Liao S."/>
            <person name="Thamsborg S."/>
            <person name="Xia J."/>
            <person name="Xu P."/>
            <person name="Wang S."/>
            <person name="Scheerlinck J.P."/>
            <person name="Hofmann A."/>
            <person name="Sternberg P.W."/>
            <person name="Wang J."/>
            <person name="Gasser R.B."/>
        </authorList>
    </citation>
    <scope>NUCLEOTIDE SEQUENCE [LARGE SCALE GENOMIC DNA]</scope>
    <source>
        <strain evidence="18">DCEP-RM93F</strain>
        <strain evidence="17">DCEP-RM93M</strain>
    </source>
</reference>
<keyword evidence="19" id="KW-1185">Reference proteome</keyword>
<dbReference type="Proteomes" id="UP000030764">
    <property type="component" value="Unassembled WGS sequence"/>
</dbReference>
<evidence type="ECO:0000256" key="14">
    <source>
        <dbReference type="SAM" id="MobiDB-lite"/>
    </source>
</evidence>
<dbReference type="PANTHER" id="PTHR23063:SF2">
    <property type="entry name" value="GLYCEROL-3-PHOSPHATE ACYLTRANSFERASE 4, ISOFORM D-RELATED"/>
    <property type="match status" value="1"/>
</dbReference>
<evidence type="ECO:0000256" key="12">
    <source>
        <dbReference type="ARBA" id="ARBA00023315"/>
    </source>
</evidence>
<evidence type="ECO:0000256" key="7">
    <source>
        <dbReference type="ARBA" id="ARBA00022989"/>
    </source>
</evidence>
<dbReference type="GO" id="GO:0005783">
    <property type="term" value="C:endoplasmic reticulum"/>
    <property type="evidence" value="ECO:0007669"/>
    <property type="project" value="TreeGrafter"/>
</dbReference>
<evidence type="ECO:0000256" key="6">
    <source>
        <dbReference type="ARBA" id="ARBA00022692"/>
    </source>
</evidence>
<feature type="compositionally biased region" description="Low complexity" evidence="14">
    <location>
        <begin position="88"/>
        <end position="100"/>
    </location>
</feature>
<dbReference type="EMBL" id="KL363231">
    <property type="protein sequence ID" value="KFD52116.1"/>
    <property type="molecule type" value="Genomic_DNA"/>
</dbReference>
<comment type="similarity">
    <text evidence="3">Belongs to the 1-acyl-sn-glycerol-3-phosphate acyltransferase family.</text>
</comment>
<dbReference type="GO" id="GO:0004366">
    <property type="term" value="F:glycerol-3-phosphate O-acyltransferase activity"/>
    <property type="evidence" value="ECO:0007669"/>
    <property type="project" value="TreeGrafter"/>
</dbReference>
<dbReference type="SMART" id="SM00563">
    <property type="entry name" value="PlsC"/>
    <property type="match status" value="1"/>
</dbReference>
<keyword evidence="5" id="KW-0808">Transferase</keyword>
<organism evidence="17 19">
    <name type="scientific">Trichuris suis</name>
    <name type="common">pig whipworm</name>
    <dbReference type="NCBI Taxonomy" id="68888"/>
    <lineage>
        <taxon>Eukaryota</taxon>
        <taxon>Metazoa</taxon>
        <taxon>Ecdysozoa</taxon>
        <taxon>Nematoda</taxon>
        <taxon>Enoplea</taxon>
        <taxon>Dorylaimia</taxon>
        <taxon>Trichinellida</taxon>
        <taxon>Trichuridae</taxon>
        <taxon>Trichuris</taxon>
    </lineage>
</organism>
<name>A0A085M4H0_9BILA</name>
<feature type="region of interest" description="Disordered" evidence="14">
    <location>
        <begin position="72"/>
        <end position="100"/>
    </location>
</feature>
<evidence type="ECO:0000313" key="17">
    <source>
        <dbReference type="EMBL" id="KFD52116.1"/>
    </source>
</evidence>
<keyword evidence="11" id="KW-1208">Phospholipid metabolism</keyword>
<evidence type="ECO:0000256" key="1">
    <source>
        <dbReference type="ARBA" id="ARBA00004370"/>
    </source>
</evidence>
<dbReference type="SUPFAM" id="SSF69593">
    <property type="entry name" value="Glycerol-3-phosphate (1)-acyltransferase"/>
    <property type="match status" value="1"/>
</dbReference>
<keyword evidence="6 15" id="KW-0812">Transmembrane</keyword>
<dbReference type="EMBL" id="KL367617">
    <property type="protein sequence ID" value="KFD61627.1"/>
    <property type="molecule type" value="Genomic_DNA"/>
</dbReference>
<dbReference type="PANTHER" id="PTHR23063">
    <property type="entry name" value="PHOSPHOLIPID ACYLTRANSFERASE"/>
    <property type="match status" value="1"/>
</dbReference>
<evidence type="ECO:0000313" key="18">
    <source>
        <dbReference type="EMBL" id="KFD61627.1"/>
    </source>
</evidence>
<evidence type="ECO:0000259" key="16">
    <source>
        <dbReference type="SMART" id="SM00563"/>
    </source>
</evidence>
<dbReference type="CDD" id="cd07991">
    <property type="entry name" value="LPLAT_LPCAT1-like"/>
    <property type="match status" value="1"/>
</dbReference>